<dbReference type="Proteomes" id="UP001252186">
    <property type="component" value="Unassembled WGS sequence"/>
</dbReference>
<proteinExistence type="predicted"/>
<keyword evidence="2" id="KW-1185">Reference proteome</keyword>
<sequence>MKIPVIKHLTTFIENNDEDYIKETLEVLEDLTEVSSLKDEELDVIGELISNMYGALEVHGEMKNGVSKRDAMNGFMKRVLGSIDQ</sequence>
<name>A0ABU2Y280_9FLAO</name>
<dbReference type="RefSeq" id="WP_311591534.1">
    <property type="nucleotide sequence ID" value="NZ_JAVRHV010000001.1"/>
</dbReference>
<evidence type="ECO:0000313" key="1">
    <source>
        <dbReference type="EMBL" id="MDT0551744.1"/>
    </source>
</evidence>
<accession>A0ABU2Y280</accession>
<reference evidence="1 2" key="1">
    <citation type="submission" date="2023-09" db="EMBL/GenBank/DDBJ databases">
        <authorList>
            <person name="Rey-Velasco X."/>
        </authorList>
    </citation>
    <scope>NUCLEOTIDE SEQUENCE [LARGE SCALE GENOMIC DNA]</scope>
    <source>
        <strain evidence="1 2">P050</strain>
    </source>
</reference>
<dbReference type="InterPro" id="IPR053810">
    <property type="entry name" value="DUF6952"/>
</dbReference>
<gene>
    <name evidence="1" type="ORF">RM519_00675</name>
</gene>
<organism evidence="1 2">
    <name type="scientific">Urechidicola vernalis</name>
    <dbReference type="NCBI Taxonomy" id="3075600"/>
    <lineage>
        <taxon>Bacteria</taxon>
        <taxon>Pseudomonadati</taxon>
        <taxon>Bacteroidota</taxon>
        <taxon>Flavobacteriia</taxon>
        <taxon>Flavobacteriales</taxon>
        <taxon>Flavobacteriaceae</taxon>
        <taxon>Urechidicola</taxon>
    </lineage>
</organism>
<dbReference type="EMBL" id="JAVRHV010000001">
    <property type="protein sequence ID" value="MDT0551744.1"/>
    <property type="molecule type" value="Genomic_DNA"/>
</dbReference>
<comment type="caution">
    <text evidence="1">The sequence shown here is derived from an EMBL/GenBank/DDBJ whole genome shotgun (WGS) entry which is preliminary data.</text>
</comment>
<protein>
    <submittedName>
        <fullName evidence="1">Uncharacterized protein</fullName>
    </submittedName>
</protein>
<dbReference type="Pfam" id="PF22264">
    <property type="entry name" value="DUF6952"/>
    <property type="match status" value="1"/>
</dbReference>
<evidence type="ECO:0000313" key="2">
    <source>
        <dbReference type="Proteomes" id="UP001252186"/>
    </source>
</evidence>